<feature type="compositionally biased region" description="Polar residues" evidence="10">
    <location>
        <begin position="13"/>
        <end position="45"/>
    </location>
</feature>
<keyword evidence="5 9" id="KW-0653">Protein transport</keyword>
<evidence type="ECO:0000256" key="4">
    <source>
        <dbReference type="ARBA" id="ARBA00022824"/>
    </source>
</evidence>
<evidence type="ECO:0000256" key="1">
    <source>
        <dbReference type="ARBA" id="ARBA00009727"/>
    </source>
</evidence>
<name>A0AAD4RDM0_9BILA</name>
<feature type="region of interest" description="Disordered" evidence="10">
    <location>
        <begin position="1"/>
        <end position="47"/>
    </location>
</feature>
<proteinExistence type="inferred from homology"/>
<evidence type="ECO:0000256" key="3">
    <source>
        <dbReference type="ARBA" id="ARBA00022692"/>
    </source>
</evidence>
<evidence type="ECO:0000313" key="12">
    <source>
        <dbReference type="Proteomes" id="UP001201812"/>
    </source>
</evidence>
<accession>A0AAD4RDM0</accession>
<keyword evidence="4 9" id="KW-0256">Endoplasmic reticulum</keyword>
<dbReference type="GO" id="GO:0005789">
    <property type="term" value="C:endoplasmic reticulum membrane"/>
    <property type="evidence" value="ECO:0007669"/>
    <property type="project" value="UniProtKB-SubCell"/>
</dbReference>
<feature type="transmembrane region" description="Helical" evidence="9">
    <location>
        <begin position="275"/>
        <end position="308"/>
    </location>
</feature>
<dbReference type="GO" id="GO:0000139">
    <property type="term" value="C:Golgi membrane"/>
    <property type="evidence" value="ECO:0007669"/>
    <property type="project" value="UniProtKB-SubCell"/>
</dbReference>
<feature type="transmembrane region" description="Helical" evidence="9">
    <location>
        <begin position="329"/>
        <end position="347"/>
    </location>
</feature>
<dbReference type="EMBL" id="JAKKPZ010000001">
    <property type="protein sequence ID" value="KAI1728735.1"/>
    <property type="molecule type" value="Genomic_DNA"/>
</dbReference>
<dbReference type="InterPro" id="IPR005578">
    <property type="entry name" value="Yif1_fam"/>
</dbReference>
<dbReference type="GO" id="GO:0005793">
    <property type="term" value="C:endoplasmic reticulum-Golgi intermediate compartment"/>
    <property type="evidence" value="ECO:0007669"/>
    <property type="project" value="UniProtKB-UniRule"/>
</dbReference>
<evidence type="ECO:0000256" key="7">
    <source>
        <dbReference type="ARBA" id="ARBA00023034"/>
    </source>
</evidence>
<evidence type="ECO:0000256" key="5">
    <source>
        <dbReference type="ARBA" id="ARBA00022927"/>
    </source>
</evidence>
<evidence type="ECO:0000256" key="6">
    <source>
        <dbReference type="ARBA" id="ARBA00022989"/>
    </source>
</evidence>
<organism evidence="11 12">
    <name type="scientific">Ditylenchus destructor</name>
    <dbReference type="NCBI Taxonomy" id="166010"/>
    <lineage>
        <taxon>Eukaryota</taxon>
        <taxon>Metazoa</taxon>
        <taxon>Ecdysozoa</taxon>
        <taxon>Nematoda</taxon>
        <taxon>Chromadorea</taxon>
        <taxon>Rhabditida</taxon>
        <taxon>Tylenchina</taxon>
        <taxon>Tylenchomorpha</taxon>
        <taxon>Sphaerularioidea</taxon>
        <taxon>Anguinidae</taxon>
        <taxon>Anguininae</taxon>
        <taxon>Ditylenchus</taxon>
    </lineage>
</organism>
<dbReference type="AlphaFoldDB" id="A0AAD4RDM0"/>
<dbReference type="PANTHER" id="PTHR14083:SF0">
    <property type="entry name" value="YIP1D-INTERACTING FACTOR 1, ISOFORM C"/>
    <property type="match status" value="1"/>
</dbReference>
<comment type="subcellular location">
    <subcellularLocation>
        <location evidence="9">Endoplasmic reticulum membrane</location>
        <topology evidence="9">Multi-pass membrane protein</topology>
    </subcellularLocation>
    <subcellularLocation>
        <location evidence="9">Golgi apparatus membrane</location>
        <topology evidence="9">Multi-pass membrane protein</topology>
    </subcellularLocation>
</comment>
<protein>
    <recommendedName>
        <fullName evidence="9">Protein YIF1</fullName>
    </recommendedName>
</protein>
<evidence type="ECO:0000256" key="9">
    <source>
        <dbReference type="RuleBase" id="RU368073"/>
    </source>
</evidence>
<feature type="transmembrane region" description="Helical" evidence="9">
    <location>
        <begin position="201"/>
        <end position="221"/>
    </location>
</feature>
<dbReference type="Proteomes" id="UP001201812">
    <property type="component" value="Unassembled WGS sequence"/>
</dbReference>
<keyword evidence="8 9" id="KW-0472">Membrane</keyword>
<gene>
    <name evidence="11" type="ORF">DdX_00935</name>
</gene>
<keyword evidence="3 9" id="KW-0812">Transmembrane</keyword>
<keyword evidence="2 9" id="KW-0813">Transport</keyword>
<sequence length="393" mass="43940">MTDPNWNWGDDSVPNNTPMNNTAYPRSKAKNAQTDYYNPRQTDTSGYPAYNTDAGTANFFESPAPPDYSQWQNQWNVPASAPEHGSSSSMPPFNSGITSPAAVPPPYGMPPGGHMGQQIMSDPLFNTARQIGGQFAEQQKEKITKYLSSFQLKYYFAVDSAYVAKKLGIIVFPFLHRDWTTKFGADGQPLPPREDTNAPDLYIPLMGFMTYVLVAGFVFGIQKRFSPEQLGMLTTNALFYLCMENLIVFITKYVLNISASLNIWHALAYSSYKFIGMIFCLLLYLAGGSTVYYCALAYCIFASVFFLLRSLKTVILDMGYSSDGGRKRKLYLLISITVLQSLIMWLLTRSATSYMPGNYDFAKLALSRMGLAKDQMPLQPNGDVDYEALLKMP</sequence>
<reference evidence="11" key="1">
    <citation type="submission" date="2022-01" db="EMBL/GenBank/DDBJ databases">
        <title>Genome Sequence Resource for Two Populations of Ditylenchus destructor, the Migratory Endoparasitic Phytonematode.</title>
        <authorList>
            <person name="Zhang H."/>
            <person name="Lin R."/>
            <person name="Xie B."/>
        </authorList>
    </citation>
    <scope>NUCLEOTIDE SEQUENCE</scope>
    <source>
        <strain evidence="11">BazhouSP</strain>
    </source>
</reference>
<dbReference type="Pfam" id="PF03878">
    <property type="entry name" value="YIF1"/>
    <property type="match status" value="1"/>
</dbReference>
<evidence type="ECO:0000256" key="2">
    <source>
        <dbReference type="ARBA" id="ARBA00022448"/>
    </source>
</evidence>
<keyword evidence="7 9" id="KW-0333">Golgi apparatus</keyword>
<comment type="caution">
    <text evidence="11">The sequence shown here is derived from an EMBL/GenBank/DDBJ whole genome shotgun (WGS) entry which is preliminary data.</text>
</comment>
<keyword evidence="12" id="KW-1185">Reference proteome</keyword>
<feature type="transmembrane region" description="Helical" evidence="9">
    <location>
        <begin position="233"/>
        <end position="255"/>
    </location>
</feature>
<dbReference type="GO" id="GO:0006888">
    <property type="term" value="P:endoplasmic reticulum to Golgi vesicle-mediated transport"/>
    <property type="evidence" value="ECO:0007669"/>
    <property type="project" value="UniProtKB-UniRule"/>
</dbReference>
<dbReference type="PANTHER" id="PTHR14083">
    <property type="entry name" value="YIP1 INTERACTING FACTOR HOMOLOG YIF1 PROTEIN"/>
    <property type="match status" value="1"/>
</dbReference>
<keyword evidence="6 9" id="KW-1133">Transmembrane helix</keyword>
<comment type="function">
    <text evidence="9">Has a role in transport between endoplasmic reticulum and Golgi.</text>
</comment>
<dbReference type="GO" id="GO:0015031">
    <property type="term" value="P:protein transport"/>
    <property type="evidence" value="ECO:0007669"/>
    <property type="project" value="UniProtKB-KW"/>
</dbReference>
<dbReference type="GO" id="GO:0030134">
    <property type="term" value="C:COPII-coated ER to Golgi transport vesicle"/>
    <property type="evidence" value="ECO:0007669"/>
    <property type="project" value="TreeGrafter"/>
</dbReference>
<evidence type="ECO:0000256" key="10">
    <source>
        <dbReference type="SAM" id="MobiDB-lite"/>
    </source>
</evidence>
<evidence type="ECO:0000313" key="11">
    <source>
        <dbReference type="EMBL" id="KAI1728735.1"/>
    </source>
</evidence>
<evidence type="ECO:0000256" key="8">
    <source>
        <dbReference type="ARBA" id="ARBA00023136"/>
    </source>
</evidence>
<comment type="similarity">
    <text evidence="1 9">Belongs to the YIF1 family.</text>
</comment>